<evidence type="ECO:0000256" key="1">
    <source>
        <dbReference type="SAM" id="MobiDB-lite"/>
    </source>
</evidence>
<organism evidence="2 3">
    <name type="scientific">Microcosmobacter mediterraneus</name>
    <dbReference type="NCBI Taxonomy" id="3075607"/>
    <lineage>
        <taxon>Bacteria</taxon>
        <taxon>Pseudomonadati</taxon>
        <taxon>Bacteroidota</taxon>
        <taxon>Flavobacteriia</taxon>
        <taxon>Flavobacteriales</taxon>
        <taxon>Flavobacteriaceae</taxon>
        <taxon>Microcosmobacter</taxon>
    </lineage>
</organism>
<reference evidence="2 3" key="1">
    <citation type="submission" date="2023-09" db="EMBL/GenBank/DDBJ databases">
        <authorList>
            <person name="Rey-Velasco X."/>
        </authorList>
    </citation>
    <scope>NUCLEOTIDE SEQUENCE [LARGE SCALE GENOMIC DNA]</scope>
    <source>
        <strain evidence="2 3">W332</strain>
    </source>
</reference>
<evidence type="ECO:0000313" key="3">
    <source>
        <dbReference type="Proteomes" id="UP001259492"/>
    </source>
</evidence>
<gene>
    <name evidence="2" type="ORF">RM697_03825</name>
</gene>
<accession>A0ABU2YJA3</accession>
<evidence type="ECO:0008006" key="4">
    <source>
        <dbReference type="Google" id="ProtNLM"/>
    </source>
</evidence>
<feature type="region of interest" description="Disordered" evidence="1">
    <location>
        <begin position="25"/>
        <end position="52"/>
    </location>
</feature>
<dbReference type="RefSeq" id="WP_311426536.1">
    <property type="nucleotide sequence ID" value="NZ_JAVRIA010000002.1"/>
</dbReference>
<dbReference type="Proteomes" id="UP001259492">
    <property type="component" value="Unassembled WGS sequence"/>
</dbReference>
<feature type="compositionally biased region" description="Basic and acidic residues" evidence="1">
    <location>
        <begin position="43"/>
        <end position="52"/>
    </location>
</feature>
<protein>
    <recommendedName>
        <fullName evidence="4">Lipoprotein</fullName>
    </recommendedName>
</protein>
<dbReference type="PROSITE" id="PS51257">
    <property type="entry name" value="PROKAR_LIPOPROTEIN"/>
    <property type="match status" value="1"/>
</dbReference>
<sequence>MKHQLTHLFVLFISIGLLISCKSDTKETNNNSDDTKNISTNPEEVKVGDNQDPDGHFAIKSGIITYETKKLNGTLTATNVLYFDDYGKKLKLEETISGEVSVYMFDEDKKKGLTSFPERKPSKMFMRQGELNSLIAKHSTSGYTKQENETIAGKDCIVYANNAKSTEGESKHVYYKYKGILFKDINRLGNGYITEAISFEEKALGNSIFSALKDL</sequence>
<name>A0ABU2YJA3_9FLAO</name>
<evidence type="ECO:0000313" key="2">
    <source>
        <dbReference type="EMBL" id="MDT0557759.1"/>
    </source>
</evidence>
<comment type="caution">
    <text evidence="2">The sequence shown here is derived from an EMBL/GenBank/DDBJ whole genome shotgun (WGS) entry which is preliminary data.</text>
</comment>
<dbReference type="EMBL" id="JAVRIA010000002">
    <property type="protein sequence ID" value="MDT0557759.1"/>
    <property type="molecule type" value="Genomic_DNA"/>
</dbReference>
<proteinExistence type="predicted"/>
<keyword evidence="3" id="KW-1185">Reference proteome</keyword>
<feature type="compositionally biased region" description="Polar residues" evidence="1">
    <location>
        <begin position="28"/>
        <end position="42"/>
    </location>
</feature>